<reference evidence="2 3" key="1">
    <citation type="submission" date="2021-06" db="EMBL/GenBank/DDBJ databases">
        <title>Bacillus sp. RD4P76, an endophyte from a halophyte.</title>
        <authorList>
            <person name="Sun J.-Q."/>
        </authorList>
    </citation>
    <scope>NUCLEOTIDE SEQUENCE [LARGE SCALE GENOMIC DNA]</scope>
    <source>
        <strain evidence="2 3">CGMCC 1.15917</strain>
    </source>
</reference>
<gene>
    <name evidence="2" type="ORF">KS419_02770</name>
</gene>
<sequence length="88" mass="9718">CPVAIKKQLKKFKTTFSVPFICMAMAALVARMIGKKTLLSCFLKIATATLIAEGLKKWKSTTFSVPMRVGAGAGQLARRCKNLYFLIF</sequence>
<keyword evidence="1" id="KW-0812">Transmembrane</keyword>
<dbReference type="RefSeq" id="WP_217064561.1">
    <property type="nucleotide sequence ID" value="NZ_JAHQCS010000042.1"/>
</dbReference>
<keyword evidence="1" id="KW-1133">Transmembrane helix</keyword>
<feature type="transmembrane region" description="Helical" evidence="1">
    <location>
        <begin position="16"/>
        <end position="34"/>
    </location>
</feature>
<keyword evidence="3" id="KW-1185">Reference proteome</keyword>
<keyword evidence="1" id="KW-0472">Membrane</keyword>
<evidence type="ECO:0000313" key="2">
    <source>
        <dbReference type="EMBL" id="MBU9710666.1"/>
    </source>
</evidence>
<accession>A0ABS6JAU8</accession>
<feature type="non-terminal residue" evidence="2">
    <location>
        <position position="1"/>
    </location>
</feature>
<name>A0ABS6JAU8_9BACI</name>
<protein>
    <submittedName>
        <fullName evidence="2">Uncharacterized protein</fullName>
    </submittedName>
</protein>
<evidence type="ECO:0000256" key="1">
    <source>
        <dbReference type="SAM" id="Phobius"/>
    </source>
</evidence>
<dbReference type="Proteomes" id="UP000784880">
    <property type="component" value="Unassembled WGS sequence"/>
</dbReference>
<comment type="caution">
    <text evidence="2">The sequence shown here is derived from an EMBL/GenBank/DDBJ whole genome shotgun (WGS) entry which is preliminary data.</text>
</comment>
<proteinExistence type="predicted"/>
<organism evidence="2 3">
    <name type="scientific">Evansella tamaricis</name>
    <dbReference type="NCBI Taxonomy" id="2069301"/>
    <lineage>
        <taxon>Bacteria</taxon>
        <taxon>Bacillati</taxon>
        <taxon>Bacillota</taxon>
        <taxon>Bacilli</taxon>
        <taxon>Bacillales</taxon>
        <taxon>Bacillaceae</taxon>
        <taxon>Evansella</taxon>
    </lineage>
</organism>
<dbReference type="EMBL" id="JAHQCS010000042">
    <property type="protein sequence ID" value="MBU9710666.1"/>
    <property type="molecule type" value="Genomic_DNA"/>
</dbReference>
<evidence type="ECO:0000313" key="3">
    <source>
        <dbReference type="Proteomes" id="UP000784880"/>
    </source>
</evidence>